<reference evidence="4" key="1">
    <citation type="submission" date="2015-09" db="EMBL/GenBank/DDBJ databases">
        <authorList>
            <person name="Rodrigo-Torres L."/>
            <person name="Arahal D.R."/>
        </authorList>
    </citation>
    <scope>NUCLEOTIDE SEQUENCE [LARGE SCALE GENOMIC DNA]</scope>
    <source>
        <strain evidence="4">CECT 5091</strain>
    </source>
</reference>
<dbReference type="NCBIfam" id="TIGR01630">
    <property type="entry name" value="psiM2_ORF9"/>
    <property type="match status" value="1"/>
</dbReference>
<dbReference type="OrthoDB" id="9771580at2"/>
<keyword evidence="4" id="KW-1185">Reference proteome</keyword>
<gene>
    <name evidence="3" type="ORF">RUE5091_00064</name>
</gene>
<organism evidence="3 4">
    <name type="scientific">Ruegeria denitrificans</name>
    <dbReference type="NCBI Taxonomy" id="1715692"/>
    <lineage>
        <taxon>Bacteria</taxon>
        <taxon>Pseudomonadati</taxon>
        <taxon>Pseudomonadota</taxon>
        <taxon>Alphaproteobacteria</taxon>
        <taxon>Rhodobacterales</taxon>
        <taxon>Roseobacteraceae</taxon>
        <taxon>Ruegeria</taxon>
    </lineage>
</organism>
<proteinExistence type="predicted"/>
<dbReference type="InterPro" id="IPR006517">
    <property type="entry name" value="Phage_terminase_lsu-like_C"/>
</dbReference>
<evidence type="ECO:0000313" key="4">
    <source>
        <dbReference type="Proteomes" id="UP000051260"/>
    </source>
</evidence>
<evidence type="ECO:0000259" key="2">
    <source>
        <dbReference type="Pfam" id="PF17289"/>
    </source>
</evidence>
<evidence type="ECO:0000256" key="1">
    <source>
        <dbReference type="ARBA" id="ARBA00022612"/>
    </source>
</evidence>
<dbReference type="Gene3D" id="3.30.420.240">
    <property type="match status" value="1"/>
</dbReference>
<protein>
    <submittedName>
        <fullName evidence="3">Transposase</fullName>
    </submittedName>
</protein>
<evidence type="ECO:0000313" key="3">
    <source>
        <dbReference type="EMBL" id="CUJ83053.1"/>
    </source>
</evidence>
<dbReference type="EMBL" id="CYUD01000001">
    <property type="protein sequence ID" value="CUJ83053.1"/>
    <property type="molecule type" value="Genomic_DNA"/>
</dbReference>
<dbReference type="Pfam" id="PF17289">
    <property type="entry name" value="Terminase_6C"/>
    <property type="match status" value="1"/>
</dbReference>
<dbReference type="Pfam" id="PF03237">
    <property type="entry name" value="Terminase_6N"/>
    <property type="match status" value="1"/>
</dbReference>
<dbReference type="Proteomes" id="UP000051260">
    <property type="component" value="Unassembled WGS sequence"/>
</dbReference>
<accession>A0A0P1I0D9</accession>
<dbReference type="STRING" id="1715692.RUE5091_00064"/>
<name>A0A0P1I0D9_9RHOB</name>
<keyword evidence="1" id="KW-1188">Viral release from host cell</keyword>
<dbReference type="InterPro" id="IPR035421">
    <property type="entry name" value="Terminase_6C"/>
</dbReference>
<sequence length="470" mass="53337">MVPNDVHRILISARLRAFLGRAFRFLNPGKSLSSAHYVRAMCFQLERVARGEVRRLIIELPPRHLKSITASVSFPAWILGRDPTKRVVCVSYSNDLAYSFSNKCRQLMQETFYRSIFPAMQFDPQKNAVSEYHTTKHGFRLATSMGGTLTGKGGDIVILDDVMKAQDTHSQAARDTVFQTYQDTIATRLDDPKTGSIILVGQRLHEDDLIGRLKQTGNWEVLSLPAIALQDEFIDLELGINFKRCKGDPLDPDRLGLDELSLIRAEIGMLAFEAEYQQQPVLPGGNLIRLEWFKTYEKPLPRGQYEAIIQSWDTAALPGESNDHSVCTTWGLIGQNVDLLHVHREQHNYPELLATALKLRLDWKPDLIIVEKATTGFALKPDLVKAGARETFWMTPERGKVERMVAQSAKIEQGQVRLPQIAYWLEAFKAEVKAFPNGKYDDQVDSLSQLLRALDMRHHTVRHCSRFKGK</sequence>
<feature type="domain" description="Terminase large subunit gp17-like C-terminal" evidence="2">
    <location>
        <begin position="311"/>
        <end position="451"/>
    </location>
</feature>
<dbReference type="AlphaFoldDB" id="A0A0P1I0D9"/>
<dbReference type="RefSeq" id="WP_082643496.1">
    <property type="nucleotide sequence ID" value="NZ_CYUD01000001.1"/>
</dbReference>